<dbReference type="Proteomes" id="UP000879542">
    <property type="component" value="Unassembled WGS sequence"/>
</dbReference>
<comment type="caution">
    <text evidence="1">The sequence shown here is derived from an EMBL/GenBank/DDBJ whole genome shotgun (WGS) entry which is preliminary data.</text>
</comment>
<organism evidence="1 2">
    <name type="scientific">Clostridioides difficile</name>
    <name type="common">Peptoclostridium difficile</name>
    <dbReference type="NCBI Taxonomy" id="1496"/>
    <lineage>
        <taxon>Bacteria</taxon>
        <taxon>Bacillati</taxon>
        <taxon>Bacillota</taxon>
        <taxon>Clostridia</taxon>
        <taxon>Peptostreptococcales</taxon>
        <taxon>Peptostreptococcaceae</taxon>
        <taxon>Clostridioides</taxon>
    </lineage>
</organism>
<dbReference type="RefSeq" id="WP_003427913.1">
    <property type="nucleotide sequence ID" value="NZ_AP025558.1"/>
</dbReference>
<dbReference type="AlphaFoldDB" id="A0A9P4DAU4"/>
<accession>A0A9P4DAU4</accession>
<proteinExistence type="predicted"/>
<dbReference type="EMBL" id="DAEQIJ010000018">
    <property type="protein sequence ID" value="HBH2621358.1"/>
    <property type="molecule type" value="Genomic_DNA"/>
</dbReference>
<reference evidence="1" key="2">
    <citation type="submission" date="2021-06" db="EMBL/GenBank/DDBJ databases">
        <authorList>
            <consortium name="NCBI Pathogen Detection Project"/>
        </authorList>
    </citation>
    <scope>NUCLEOTIDE SEQUENCE</scope>
    <source>
        <strain evidence="1">Clostridioides</strain>
    </source>
</reference>
<reference evidence="1" key="1">
    <citation type="journal article" date="2018" name="Genome Biol.">
        <title>SKESA: strategic k-mer extension for scrupulous assemblies.</title>
        <authorList>
            <person name="Souvorov A."/>
            <person name="Agarwala R."/>
            <person name="Lipman D.J."/>
        </authorList>
    </citation>
    <scope>NUCLEOTIDE SEQUENCE</scope>
    <source>
        <strain evidence="1">Clostridioides</strain>
    </source>
</reference>
<protein>
    <submittedName>
        <fullName evidence="1">Uncharacterized protein</fullName>
    </submittedName>
</protein>
<gene>
    <name evidence="1" type="ORF">KRQ00_003144</name>
</gene>
<name>A0A9P4DAU4_CLODI</name>
<evidence type="ECO:0000313" key="1">
    <source>
        <dbReference type="EMBL" id="HBH2621358.1"/>
    </source>
</evidence>
<sequence>MENKKLQIEKITDKIEIEEVEVQADPCKNDPYNGIYDCLRDCSSGTSPKGSPAY</sequence>
<evidence type="ECO:0000313" key="2">
    <source>
        <dbReference type="Proteomes" id="UP000879542"/>
    </source>
</evidence>